<dbReference type="Pfam" id="PF13400">
    <property type="entry name" value="Tad"/>
    <property type="match status" value="1"/>
</dbReference>
<gene>
    <name evidence="3" type="ORF">N5P18_12005</name>
</gene>
<feature type="domain" description="Putative Flp pilus-assembly TadG-like N-terminal" evidence="2">
    <location>
        <begin position="16"/>
        <end position="60"/>
    </location>
</feature>
<evidence type="ECO:0000256" key="1">
    <source>
        <dbReference type="SAM" id="Phobius"/>
    </source>
</evidence>
<evidence type="ECO:0000313" key="3">
    <source>
        <dbReference type="EMBL" id="WWF04412.1"/>
    </source>
</evidence>
<sequence length="159" mass="16228">MTSLRPLCARTRDDRGQLSVLVLGLTVIAMTLIIGGIAVTSVHISRMRLLDAADSAALEATDESAEQIYEGGLGTALPVTDDSVRAAASEHLASRALPHGLESWAVADGTGSPDGQTAVVRLTGQADLPLIGGLLESMGGSVTVTVESRARAGVVTGQP</sequence>
<keyword evidence="1" id="KW-0812">Transmembrane</keyword>
<feature type="transmembrane region" description="Helical" evidence="1">
    <location>
        <begin position="20"/>
        <end position="39"/>
    </location>
</feature>
<name>A0ABZ2FE12_9MICO</name>
<evidence type="ECO:0000259" key="2">
    <source>
        <dbReference type="Pfam" id="PF13400"/>
    </source>
</evidence>
<dbReference type="InterPro" id="IPR028087">
    <property type="entry name" value="Tad_N"/>
</dbReference>
<accession>A0ABZ2FE12</accession>
<dbReference type="Proteomes" id="UP001381003">
    <property type="component" value="Chromosome"/>
</dbReference>
<organism evidence="3 4">
    <name type="scientific">Janibacter terrae</name>
    <dbReference type="NCBI Taxonomy" id="103817"/>
    <lineage>
        <taxon>Bacteria</taxon>
        <taxon>Bacillati</taxon>
        <taxon>Actinomycetota</taxon>
        <taxon>Actinomycetes</taxon>
        <taxon>Micrococcales</taxon>
        <taxon>Intrasporangiaceae</taxon>
        <taxon>Janibacter</taxon>
    </lineage>
</organism>
<keyword evidence="4" id="KW-1185">Reference proteome</keyword>
<proteinExistence type="predicted"/>
<keyword evidence="1" id="KW-1133">Transmembrane helix</keyword>
<protein>
    <submittedName>
        <fullName evidence="3">Pilus assembly protein TadG-related protein</fullName>
    </submittedName>
</protein>
<reference evidence="3 4" key="1">
    <citation type="submission" date="2022-09" db="EMBL/GenBank/DDBJ databases">
        <title>Complete genome sequence of Janibacter terrae strain COS04-44, PCL-degrading bacteria isolated from oil spilled coast.</title>
        <authorList>
            <person name="Park H."/>
            <person name="Kim J.Y."/>
            <person name="An S.H."/>
            <person name="Lee C.M."/>
            <person name="Weon H.-Y."/>
        </authorList>
    </citation>
    <scope>NUCLEOTIDE SEQUENCE [LARGE SCALE GENOMIC DNA]</scope>
    <source>
        <strain evidence="3 4">COS04-44</strain>
    </source>
</reference>
<dbReference type="RefSeq" id="WP_338537802.1">
    <property type="nucleotide sequence ID" value="NZ_CP104874.1"/>
</dbReference>
<evidence type="ECO:0000313" key="4">
    <source>
        <dbReference type="Proteomes" id="UP001381003"/>
    </source>
</evidence>
<keyword evidence="1" id="KW-0472">Membrane</keyword>
<dbReference type="EMBL" id="CP104874">
    <property type="protein sequence ID" value="WWF04412.1"/>
    <property type="molecule type" value="Genomic_DNA"/>
</dbReference>